<comment type="caution">
    <text evidence="2">The sequence shown here is derived from an EMBL/GenBank/DDBJ whole genome shotgun (WGS) entry which is preliminary data.</text>
</comment>
<feature type="compositionally biased region" description="Basic residues" evidence="1">
    <location>
        <begin position="38"/>
        <end position="48"/>
    </location>
</feature>
<proteinExistence type="predicted"/>
<accession>A0A371GGG9</accession>
<sequence length="241" mass="27386">VEALSRSREKVTSSKVDIDSSKSESSSINESKTSYETHRKRLGPGKQKSMHYAHDLSAQKGLALEDVYGLSSNKSIGTPFLVLTNCMLHVSFQKLTCNVNTTNSICGKAMNGRHPLRPSFVFMSCWSCLLGWQMPQAHSLDSWIIFKEVLLDDVWVSPLMTYWCVPNIWMITWSTSNNPQEKYFHTLEEKLTNALVLALPNIHKSFELEYDASNVGVEKLNALVRALWVSQYYLLTNKFIV</sequence>
<evidence type="ECO:0008006" key="4">
    <source>
        <dbReference type="Google" id="ProtNLM"/>
    </source>
</evidence>
<name>A0A371GGG9_MUCPR</name>
<protein>
    <recommendedName>
        <fullName evidence="4">Reverse transcriptase/retrotransposon-derived protein RNase H-like domain-containing protein</fullName>
    </recommendedName>
</protein>
<evidence type="ECO:0000256" key="1">
    <source>
        <dbReference type="SAM" id="MobiDB-lite"/>
    </source>
</evidence>
<feature type="compositionally biased region" description="Basic and acidic residues" evidence="1">
    <location>
        <begin position="1"/>
        <end position="22"/>
    </location>
</feature>
<evidence type="ECO:0000313" key="3">
    <source>
        <dbReference type="Proteomes" id="UP000257109"/>
    </source>
</evidence>
<dbReference type="AlphaFoldDB" id="A0A371GGG9"/>
<dbReference type="SUPFAM" id="SSF56672">
    <property type="entry name" value="DNA/RNA polymerases"/>
    <property type="match status" value="1"/>
</dbReference>
<feature type="region of interest" description="Disordered" evidence="1">
    <location>
        <begin position="1"/>
        <end position="48"/>
    </location>
</feature>
<evidence type="ECO:0000313" key="2">
    <source>
        <dbReference type="EMBL" id="RDX89634.1"/>
    </source>
</evidence>
<organism evidence="2 3">
    <name type="scientific">Mucuna pruriens</name>
    <name type="common">Velvet bean</name>
    <name type="synonym">Dolichos pruriens</name>
    <dbReference type="NCBI Taxonomy" id="157652"/>
    <lineage>
        <taxon>Eukaryota</taxon>
        <taxon>Viridiplantae</taxon>
        <taxon>Streptophyta</taxon>
        <taxon>Embryophyta</taxon>
        <taxon>Tracheophyta</taxon>
        <taxon>Spermatophyta</taxon>
        <taxon>Magnoliopsida</taxon>
        <taxon>eudicotyledons</taxon>
        <taxon>Gunneridae</taxon>
        <taxon>Pentapetalae</taxon>
        <taxon>rosids</taxon>
        <taxon>fabids</taxon>
        <taxon>Fabales</taxon>
        <taxon>Fabaceae</taxon>
        <taxon>Papilionoideae</taxon>
        <taxon>50 kb inversion clade</taxon>
        <taxon>NPAAA clade</taxon>
        <taxon>indigoferoid/millettioid clade</taxon>
        <taxon>Phaseoleae</taxon>
        <taxon>Mucuna</taxon>
    </lineage>
</organism>
<dbReference type="EMBL" id="QJKJ01005619">
    <property type="protein sequence ID" value="RDX89634.1"/>
    <property type="molecule type" value="Genomic_DNA"/>
</dbReference>
<feature type="compositionally biased region" description="Low complexity" evidence="1">
    <location>
        <begin position="23"/>
        <end position="34"/>
    </location>
</feature>
<keyword evidence="3" id="KW-1185">Reference proteome</keyword>
<reference evidence="2" key="1">
    <citation type="submission" date="2018-05" db="EMBL/GenBank/DDBJ databases">
        <title>Draft genome of Mucuna pruriens seed.</title>
        <authorList>
            <person name="Nnadi N.E."/>
            <person name="Vos R."/>
            <person name="Hasami M.H."/>
            <person name="Devisetty U.K."/>
            <person name="Aguiy J.C."/>
        </authorList>
    </citation>
    <scope>NUCLEOTIDE SEQUENCE [LARGE SCALE GENOMIC DNA]</scope>
    <source>
        <strain evidence="2">JCA_2017</strain>
    </source>
</reference>
<feature type="non-terminal residue" evidence="2">
    <location>
        <position position="1"/>
    </location>
</feature>
<dbReference type="InterPro" id="IPR043502">
    <property type="entry name" value="DNA/RNA_pol_sf"/>
</dbReference>
<gene>
    <name evidence="2" type="ORF">CR513_28618</name>
</gene>
<dbReference type="Proteomes" id="UP000257109">
    <property type="component" value="Unassembled WGS sequence"/>
</dbReference>